<dbReference type="Proteomes" id="UP000095283">
    <property type="component" value="Unplaced"/>
</dbReference>
<name>A0A1I7WHH0_HETBA</name>
<dbReference type="AlphaFoldDB" id="A0A1I7WHH0"/>
<dbReference type="WBParaSite" id="Hba_04405">
    <property type="protein sequence ID" value="Hba_04405"/>
    <property type="gene ID" value="Hba_04405"/>
</dbReference>
<reference evidence="2" key="1">
    <citation type="submission" date="2016-11" db="UniProtKB">
        <authorList>
            <consortium name="WormBaseParasite"/>
        </authorList>
    </citation>
    <scope>IDENTIFICATION</scope>
</reference>
<accession>A0A1I7WHH0</accession>
<evidence type="ECO:0000313" key="2">
    <source>
        <dbReference type="WBParaSite" id="Hba_04405"/>
    </source>
</evidence>
<evidence type="ECO:0000313" key="1">
    <source>
        <dbReference type="Proteomes" id="UP000095283"/>
    </source>
</evidence>
<protein>
    <submittedName>
        <fullName evidence="2">Uncharacterized protein</fullName>
    </submittedName>
</protein>
<organism evidence="1 2">
    <name type="scientific">Heterorhabditis bacteriophora</name>
    <name type="common">Entomopathogenic nematode worm</name>
    <dbReference type="NCBI Taxonomy" id="37862"/>
    <lineage>
        <taxon>Eukaryota</taxon>
        <taxon>Metazoa</taxon>
        <taxon>Ecdysozoa</taxon>
        <taxon>Nematoda</taxon>
        <taxon>Chromadorea</taxon>
        <taxon>Rhabditida</taxon>
        <taxon>Rhabditina</taxon>
        <taxon>Rhabditomorpha</taxon>
        <taxon>Strongyloidea</taxon>
        <taxon>Heterorhabditidae</taxon>
        <taxon>Heterorhabditis</taxon>
    </lineage>
</organism>
<sequence>MIKNPSTSMAEHIFQVCPLVVKEWKRQLFAFVKRIVSPIINSEDIPDDATECRDKNFNTRIKNEKNIYHWISDGETEVDLLVPVEGALNSDPRVFRAKGVDNLPAIGIQAGYYIAEN</sequence>
<keyword evidence="1" id="KW-1185">Reference proteome</keyword>
<proteinExistence type="predicted"/>